<accession>A0ABW6MZR0</accession>
<evidence type="ECO:0000313" key="1">
    <source>
        <dbReference type="EMBL" id="MFF0006319.1"/>
    </source>
</evidence>
<gene>
    <name evidence="1" type="ORF">ACFYQT_23135</name>
</gene>
<evidence type="ECO:0008006" key="3">
    <source>
        <dbReference type="Google" id="ProtNLM"/>
    </source>
</evidence>
<reference evidence="1 2" key="1">
    <citation type="submission" date="2024-10" db="EMBL/GenBank/DDBJ databases">
        <title>The Natural Products Discovery Center: Release of the First 8490 Sequenced Strains for Exploring Actinobacteria Biosynthetic Diversity.</title>
        <authorList>
            <person name="Kalkreuter E."/>
            <person name="Kautsar S.A."/>
            <person name="Yang D."/>
            <person name="Bader C.D."/>
            <person name="Teijaro C.N."/>
            <person name="Fluegel L."/>
            <person name="Davis C.M."/>
            <person name="Simpson J.R."/>
            <person name="Lauterbach L."/>
            <person name="Steele A.D."/>
            <person name="Gui C."/>
            <person name="Meng S."/>
            <person name="Li G."/>
            <person name="Viehrig K."/>
            <person name="Ye F."/>
            <person name="Su P."/>
            <person name="Kiefer A.F."/>
            <person name="Nichols A."/>
            <person name="Cepeda A.J."/>
            <person name="Yan W."/>
            <person name="Fan B."/>
            <person name="Jiang Y."/>
            <person name="Adhikari A."/>
            <person name="Zheng C.-J."/>
            <person name="Schuster L."/>
            <person name="Cowan T.M."/>
            <person name="Smanski M.J."/>
            <person name="Chevrette M.G."/>
            <person name="De Carvalho L.P.S."/>
            <person name="Shen B."/>
        </authorList>
    </citation>
    <scope>NUCLEOTIDE SEQUENCE [LARGE SCALE GENOMIC DNA]</scope>
    <source>
        <strain evidence="1 2">NPDC005497</strain>
    </source>
</reference>
<dbReference type="RefSeq" id="WP_389830821.1">
    <property type="nucleotide sequence ID" value="NZ_JBIAJP010000006.1"/>
</dbReference>
<evidence type="ECO:0000313" key="2">
    <source>
        <dbReference type="Proteomes" id="UP001601422"/>
    </source>
</evidence>
<sequence length="47" mass="5430">MARCNRHRPARDGIEIFLPYADYHLLEGILRVPRPQDVDRAIDLSAV</sequence>
<organism evidence="1 2">
    <name type="scientific">Streptomyces tibetensis</name>
    <dbReference type="NCBI Taxonomy" id="2382123"/>
    <lineage>
        <taxon>Bacteria</taxon>
        <taxon>Bacillati</taxon>
        <taxon>Actinomycetota</taxon>
        <taxon>Actinomycetes</taxon>
        <taxon>Kitasatosporales</taxon>
        <taxon>Streptomycetaceae</taxon>
        <taxon>Streptomyces</taxon>
    </lineage>
</organism>
<name>A0ABW6MZR0_9ACTN</name>
<proteinExistence type="predicted"/>
<dbReference type="EMBL" id="JBIAJP010000006">
    <property type="protein sequence ID" value="MFF0006319.1"/>
    <property type="molecule type" value="Genomic_DNA"/>
</dbReference>
<comment type="caution">
    <text evidence="1">The sequence shown here is derived from an EMBL/GenBank/DDBJ whole genome shotgun (WGS) entry which is preliminary data.</text>
</comment>
<dbReference type="Proteomes" id="UP001601422">
    <property type="component" value="Unassembled WGS sequence"/>
</dbReference>
<keyword evidence="2" id="KW-1185">Reference proteome</keyword>
<protein>
    <recommendedName>
        <fullName evidence="3">Transposase</fullName>
    </recommendedName>
</protein>